<dbReference type="Proteomes" id="UP001600888">
    <property type="component" value="Unassembled WGS sequence"/>
</dbReference>
<accession>A0ABR4FFJ9</accession>
<comment type="caution">
    <text evidence="1">The sequence shown here is derived from an EMBL/GenBank/DDBJ whole genome shotgun (WGS) entry which is preliminary data.</text>
</comment>
<name>A0ABR4FFJ9_9PEZI</name>
<protein>
    <submittedName>
        <fullName evidence="1">Uncharacterized protein</fullName>
    </submittedName>
</protein>
<evidence type="ECO:0000313" key="2">
    <source>
        <dbReference type="Proteomes" id="UP001600888"/>
    </source>
</evidence>
<keyword evidence="2" id="KW-1185">Reference proteome</keyword>
<organism evidence="1 2">
    <name type="scientific">Diaporthe vaccinii</name>
    <dbReference type="NCBI Taxonomy" id="105482"/>
    <lineage>
        <taxon>Eukaryota</taxon>
        <taxon>Fungi</taxon>
        <taxon>Dikarya</taxon>
        <taxon>Ascomycota</taxon>
        <taxon>Pezizomycotina</taxon>
        <taxon>Sordariomycetes</taxon>
        <taxon>Sordariomycetidae</taxon>
        <taxon>Diaporthales</taxon>
        <taxon>Diaporthaceae</taxon>
        <taxon>Diaporthe</taxon>
        <taxon>Diaporthe eres species complex</taxon>
    </lineage>
</organism>
<reference evidence="1 2" key="1">
    <citation type="submission" date="2024-03" db="EMBL/GenBank/DDBJ databases">
        <title>A high-quality draft genome sequence of Diaporthe vaccinii, a causative agent of upright dieback and viscid rot disease in cranberry plants.</title>
        <authorList>
            <person name="Sarrasin M."/>
            <person name="Lang B.F."/>
            <person name="Burger G."/>
        </authorList>
    </citation>
    <scope>NUCLEOTIDE SEQUENCE [LARGE SCALE GENOMIC DNA]</scope>
    <source>
        <strain evidence="1 2">IS7</strain>
    </source>
</reference>
<evidence type="ECO:0000313" key="1">
    <source>
        <dbReference type="EMBL" id="KAL2293290.1"/>
    </source>
</evidence>
<gene>
    <name evidence="1" type="ORF">FJTKL_05231</name>
</gene>
<proteinExistence type="predicted"/>
<dbReference type="EMBL" id="JBAWTH010000001">
    <property type="protein sequence ID" value="KAL2293290.1"/>
    <property type="molecule type" value="Genomic_DNA"/>
</dbReference>
<sequence>MFWEGSPSPFNLQPSTINQSTLTRSLTFFFFLFSCGLTNHPKIPPTFGHTASILLLARLNNVLPSTWPLPI</sequence>